<comment type="caution">
    <text evidence="9">The sequence shown here is derived from an EMBL/GenBank/DDBJ whole genome shotgun (WGS) entry which is preliminary data.</text>
</comment>
<evidence type="ECO:0000259" key="8">
    <source>
        <dbReference type="PROSITE" id="PS50928"/>
    </source>
</evidence>
<proteinExistence type="inferred from homology"/>
<evidence type="ECO:0000256" key="6">
    <source>
        <dbReference type="ARBA" id="ARBA00023136"/>
    </source>
</evidence>
<accession>A0A0G0XVU7</accession>
<dbReference type="PANTHER" id="PTHR30151">
    <property type="entry name" value="ALKANE SULFONATE ABC TRANSPORTER-RELATED, MEMBRANE SUBUNIT"/>
    <property type="match status" value="1"/>
</dbReference>
<dbReference type="EMBL" id="LCAO01000005">
    <property type="protein sequence ID" value="KKR92057.1"/>
    <property type="molecule type" value="Genomic_DNA"/>
</dbReference>
<dbReference type="GO" id="GO:0005886">
    <property type="term" value="C:plasma membrane"/>
    <property type="evidence" value="ECO:0007669"/>
    <property type="project" value="UniProtKB-SubCell"/>
</dbReference>
<evidence type="ECO:0000313" key="10">
    <source>
        <dbReference type="Proteomes" id="UP000034676"/>
    </source>
</evidence>
<comment type="subcellular location">
    <subcellularLocation>
        <location evidence="1 7">Cell membrane</location>
        <topology evidence="1 7">Multi-pass membrane protein</topology>
    </subcellularLocation>
</comment>
<feature type="transmembrane region" description="Helical" evidence="7">
    <location>
        <begin position="91"/>
        <end position="110"/>
    </location>
</feature>
<feature type="transmembrane region" description="Helical" evidence="7">
    <location>
        <begin position="48"/>
        <end position="79"/>
    </location>
</feature>
<feature type="domain" description="ABC transmembrane type-1" evidence="8">
    <location>
        <begin position="51"/>
        <end position="231"/>
    </location>
</feature>
<keyword evidence="4 7" id="KW-0812">Transmembrane</keyword>
<dbReference type="InterPro" id="IPR035906">
    <property type="entry name" value="MetI-like_sf"/>
</dbReference>
<dbReference type="PATRIC" id="fig|1618555.3.peg.508"/>
<protein>
    <submittedName>
        <fullName evidence="9">Binding-protein-dependent transport system inner membrane component</fullName>
    </submittedName>
</protein>
<dbReference type="AlphaFoldDB" id="A0A0G0XVU7"/>
<evidence type="ECO:0000256" key="7">
    <source>
        <dbReference type="RuleBase" id="RU363032"/>
    </source>
</evidence>
<evidence type="ECO:0000256" key="2">
    <source>
        <dbReference type="ARBA" id="ARBA00022448"/>
    </source>
</evidence>
<dbReference type="SUPFAM" id="SSF161098">
    <property type="entry name" value="MetI-like"/>
    <property type="match status" value="1"/>
</dbReference>
<reference evidence="9 10" key="1">
    <citation type="journal article" date="2015" name="Nature">
        <title>rRNA introns, odd ribosomes, and small enigmatic genomes across a large radiation of phyla.</title>
        <authorList>
            <person name="Brown C.T."/>
            <person name="Hug L.A."/>
            <person name="Thomas B.C."/>
            <person name="Sharon I."/>
            <person name="Castelle C.J."/>
            <person name="Singh A."/>
            <person name="Wilkins M.J."/>
            <person name="Williams K.H."/>
            <person name="Banfield J.F."/>
        </authorList>
    </citation>
    <scope>NUCLEOTIDE SEQUENCE [LARGE SCALE GENOMIC DNA]</scope>
</reference>
<evidence type="ECO:0000256" key="4">
    <source>
        <dbReference type="ARBA" id="ARBA00022692"/>
    </source>
</evidence>
<keyword evidence="2 7" id="KW-0813">Transport</keyword>
<evidence type="ECO:0000256" key="3">
    <source>
        <dbReference type="ARBA" id="ARBA00022475"/>
    </source>
</evidence>
<feature type="transmembrane region" description="Helical" evidence="7">
    <location>
        <begin position="161"/>
        <end position="185"/>
    </location>
</feature>
<feature type="transmembrane region" description="Helical" evidence="7">
    <location>
        <begin position="116"/>
        <end position="141"/>
    </location>
</feature>
<gene>
    <name evidence="9" type="ORF">UU42_C0005G0020</name>
</gene>
<dbReference type="Proteomes" id="UP000034676">
    <property type="component" value="Unassembled WGS sequence"/>
</dbReference>
<name>A0A0G0XVU7_9BACT</name>
<organism evidence="9 10">
    <name type="scientific">Candidatus Woesebacteria bacterium GW2011_GWA1_41_13b</name>
    <dbReference type="NCBI Taxonomy" id="1618555"/>
    <lineage>
        <taxon>Bacteria</taxon>
        <taxon>Candidatus Woeseibacteriota</taxon>
    </lineage>
</organism>
<keyword evidence="6 7" id="KW-0472">Membrane</keyword>
<feature type="transmembrane region" description="Helical" evidence="7">
    <location>
        <begin position="7"/>
        <end position="28"/>
    </location>
</feature>
<keyword evidence="3" id="KW-1003">Cell membrane</keyword>
<evidence type="ECO:0000256" key="1">
    <source>
        <dbReference type="ARBA" id="ARBA00004651"/>
    </source>
</evidence>
<dbReference type="Gene3D" id="1.10.3720.10">
    <property type="entry name" value="MetI-like"/>
    <property type="match status" value="1"/>
</dbReference>
<keyword evidence="5 7" id="KW-1133">Transmembrane helix</keyword>
<dbReference type="PANTHER" id="PTHR30151:SF0">
    <property type="entry name" value="ABC TRANSPORTER PERMEASE PROTEIN MJ0413-RELATED"/>
    <property type="match status" value="1"/>
</dbReference>
<feature type="transmembrane region" description="Helical" evidence="7">
    <location>
        <begin position="205"/>
        <end position="226"/>
    </location>
</feature>
<comment type="similarity">
    <text evidence="7">Belongs to the binding-protein-dependent transport system permease family.</text>
</comment>
<dbReference type="InterPro" id="IPR000515">
    <property type="entry name" value="MetI-like"/>
</dbReference>
<dbReference type="Pfam" id="PF00528">
    <property type="entry name" value="BPD_transp_1"/>
    <property type="match status" value="1"/>
</dbReference>
<dbReference type="GO" id="GO:0055085">
    <property type="term" value="P:transmembrane transport"/>
    <property type="evidence" value="ECO:0007669"/>
    <property type="project" value="InterPro"/>
</dbReference>
<sequence>MVHKILATGFLLLIYQVFYLILPVKFFLPSLSEVGSSLIENLSSYTMYAHILFSIQRVAIGFLLAGVVGIMMGIVLGYSEKLRWMRLYVELLRPIPPIAWIPIAILMFGLGNGAAYFIVFIGAFFPIFTNTYFGVSSLPIIYRNVAMSFELGRMTYLGKIIFLYSLPYIFTGLKIGIGMAWMSVIAAELVSAQSGLGYFIQLNRLLLRIDNVLIGMGLIGFVGYILNKFIEYIEKRIIRWRE</sequence>
<dbReference type="PROSITE" id="PS50928">
    <property type="entry name" value="ABC_TM1"/>
    <property type="match status" value="1"/>
</dbReference>
<evidence type="ECO:0000313" key="9">
    <source>
        <dbReference type="EMBL" id="KKR92057.1"/>
    </source>
</evidence>
<evidence type="ECO:0000256" key="5">
    <source>
        <dbReference type="ARBA" id="ARBA00022989"/>
    </source>
</evidence>